<reference evidence="1" key="1">
    <citation type="submission" date="2018-05" db="EMBL/GenBank/DDBJ databases">
        <title>Draft genome of Mucuna pruriens seed.</title>
        <authorList>
            <person name="Nnadi N.E."/>
            <person name="Vos R."/>
            <person name="Hasami M.H."/>
            <person name="Devisetty U.K."/>
            <person name="Aguiy J.C."/>
        </authorList>
    </citation>
    <scope>NUCLEOTIDE SEQUENCE [LARGE SCALE GENOMIC DNA]</scope>
    <source>
        <strain evidence="1">JCA_2017</strain>
    </source>
</reference>
<keyword evidence="2" id="KW-1185">Reference proteome</keyword>
<feature type="non-terminal residue" evidence="1">
    <location>
        <position position="1"/>
    </location>
</feature>
<dbReference type="EMBL" id="QJKJ01013588">
    <property type="protein sequence ID" value="RDX66108.1"/>
    <property type="molecule type" value="Genomic_DNA"/>
</dbReference>
<name>A0A371EJ72_MUCPR</name>
<organism evidence="1 2">
    <name type="scientific">Mucuna pruriens</name>
    <name type="common">Velvet bean</name>
    <name type="synonym">Dolichos pruriens</name>
    <dbReference type="NCBI Taxonomy" id="157652"/>
    <lineage>
        <taxon>Eukaryota</taxon>
        <taxon>Viridiplantae</taxon>
        <taxon>Streptophyta</taxon>
        <taxon>Embryophyta</taxon>
        <taxon>Tracheophyta</taxon>
        <taxon>Spermatophyta</taxon>
        <taxon>Magnoliopsida</taxon>
        <taxon>eudicotyledons</taxon>
        <taxon>Gunneridae</taxon>
        <taxon>Pentapetalae</taxon>
        <taxon>rosids</taxon>
        <taxon>fabids</taxon>
        <taxon>Fabales</taxon>
        <taxon>Fabaceae</taxon>
        <taxon>Papilionoideae</taxon>
        <taxon>50 kb inversion clade</taxon>
        <taxon>NPAAA clade</taxon>
        <taxon>indigoferoid/millettioid clade</taxon>
        <taxon>Phaseoleae</taxon>
        <taxon>Mucuna</taxon>
    </lineage>
</organism>
<evidence type="ECO:0000313" key="1">
    <source>
        <dbReference type="EMBL" id="RDX66108.1"/>
    </source>
</evidence>
<protein>
    <submittedName>
        <fullName evidence="1">Uncharacterized protein</fullName>
    </submittedName>
</protein>
<evidence type="ECO:0000313" key="2">
    <source>
        <dbReference type="Proteomes" id="UP000257109"/>
    </source>
</evidence>
<gene>
    <name evidence="1" type="ORF">CR513_55168</name>
</gene>
<proteinExistence type="predicted"/>
<dbReference type="AlphaFoldDB" id="A0A371EJ72"/>
<accession>A0A371EJ72</accession>
<comment type="caution">
    <text evidence="1">The sequence shown here is derived from an EMBL/GenBank/DDBJ whole genome shotgun (WGS) entry which is preliminary data.</text>
</comment>
<sequence>MDIPRSLHAAEGMTNSLNTPPKITQFLELCRGLYDGLKIMFSPQRGTLVIDQKAKLSAYATLSKSKAMDNKIEALEQ</sequence>
<dbReference type="Proteomes" id="UP000257109">
    <property type="component" value="Unassembled WGS sequence"/>
</dbReference>